<evidence type="ECO:0000256" key="5">
    <source>
        <dbReference type="ARBA" id="ARBA00022692"/>
    </source>
</evidence>
<dbReference type="AlphaFoldDB" id="A0A644VAV7"/>
<comment type="subcellular location">
    <subcellularLocation>
        <location evidence="1">Cell membrane</location>
        <topology evidence="1">Multi-pass membrane protein</topology>
    </subcellularLocation>
</comment>
<reference evidence="9" key="1">
    <citation type="submission" date="2019-08" db="EMBL/GenBank/DDBJ databases">
        <authorList>
            <person name="Kucharzyk K."/>
            <person name="Murdoch R.W."/>
            <person name="Higgins S."/>
            <person name="Loffler F."/>
        </authorList>
    </citation>
    <scope>NUCLEOTIDE SEQUENCE</scope>
</reference>
<keyword evidence="3" id="KW-0813">Transport</keyword>
<name>A0A644VAV7_9ZZZZ</name>
<feature type="transmembrane region" description="Helical" evidence="8">
    <location>
        <begin position="223"/>
        <end position="250"/>
    </location>
</feature>
<dbReference type="PANTHER" id="PTHR21716">
    <property type="entry name" value="TRANSMEMBRANE PROTEIN"/>
    <property type="match status" value="1"/>
</dbReference>
<evidence type="ECO:0008006" key="10">
    <source>
        <dbReference type="Google" id="ProtNLM"/>
    </source>
</evidence>
<evidence type="ECO:0000256" key="8">
    <source>
        <dbReference type="SAM" id="Phobius"/>
    </source>
</evidence>
<keyword evidence="4" id="KW-1003">Cell membrane</keyword>
<organism evidence="9">
    <name type="scientific">bioreactor metagenome</name>
    <dbReference type="NCBI Taxonomy" id="1076179"/>
    <lineage>
        <taxon>unclassified sequences</taxon>
        <taxon>metagenomes</taxon>
        <taxon>ecological metagenomes</taxon>
    </lineage>
</organism>
<evidence type="ECO:0000256" key="1">
    <source>
        <dbReference type="ARBA" id="ARBA00004651"/>
    </source>
</evidence>
<evidence type="ECO:0000313" key="9">
    <source>
        <dbReference type="EMBL" id="MPL88486.1"/>
    </source>
</evidence>
<dbReference type="InterPro" id="IPR002549">
    <property type="entry name" value="AI-2E-like"/>
</dbReference>
<keyword evidence="5 8" id="KW-0812">Transmembrane</keyword>
<feature type="transmembrane region" description="Helical" evidence="8">
    <location>
        <begin position="159"/>
        <end position="177"/>
    </location>
</feature>
<feature type="transmembrane region" description="Helical" evidence="8">
    <location>
        <begin position="262"/>
        <end position="287"/>
    </location>
</feature>
<comment type="similarity">
    <text evidence="2">Belongs to the autoinducer-2 exporter (AI-2E) (TC 2.A.86) family.</text>
</comment>
<evidence type="ECO:0000256" key="6">
    <source>
        <dbReference type="ARBA" id="ARBA00022989"/>
    </source>
</evidence>
<dbReference type="Pfam" id="PF01594">
    <property type="entry name" value="AI-2E_transport"/>
    <property type="match status" value="1"/>
</dbReference>
<evidence type="ECO:0000256" key="3">
    <source>
        <dbReference type="ARBA" id="ARBA00022448"/>
    </source>
</evidence>
<feature type="transmembrane region" description="Helical" evidence="8">
    <location>
        <begin position="20"/>
        <end position="46"/>
    </location>
</feature>
<keyword evidence="7 8" id="KW-0472">Membrane</keyword>
<proteinExistence type="inferred from homology"/>
<accession>A0A644VAV7</accession>
<comment type="caution">
    <text evidence="9">The sequence shown here is derived from an EMBL/GenBank/DDBJ whole genome shotgun (WGS) entry which is preliminary data.</text>
</comment>
<gene>
    <name evidence="9" type="ORF">SDC9_34509</name>
</gene>
<sequence>MIKNFQGLSQSIWFKVASAVVALFVFYLVAGFLFPVFMGIALAFALNPLVKGISKIPFHGGRHLPHAVAIILSFLILGAFLYAIVDFLVLPLFSEVNKLLVSLPPLTAQSDGDWGFFFNQQTKDALPSNLQTLIDSALSLATSHVMSVVQNLITSTFDMALSLIGLVIVPFLTFYFLKDWRTLRAMTINIFSYESQPLVSTILDDIGEVLSAYVRGIFKLSMIAGFCITVGTYLMGIKFSLVLGFIAVVVETVPVLGPILGSIPAVFIAYSQDSSLALKVVIFYIVFYQIDGQYIMPNIMGRSIALHPVLIILGVLVGGKLFGIVGLLFAVPVVAVCKVFYDHLWHMDEDMAIALKKRQ</sequence>
<keyword evidence="6 8" id="KW-1133">Transmembrane helix</keyword>
<evidence type="ECO:0000256" key="4">
    <source>
        <dbReference type="ARBA" id="ARBA00022475"/>
    </source>
</evidence>
<feature type="transmembrane region" description="Helical" evidence="8">
    <location>
        <begin position="67"/>
        <end position="93"/>
    </location>
</feature>
<evidence type="ECO:0000256" key="7">
    <source>
        <dbReference type="ARBA" id="ARBA00023136"/>
    </source>
</evidence>
<dbReference type="EMBL" id="VSSQ01000258">
    <property type="protein sequence ID" value="MPL88486.1"/>
    <property type="molecule type" value="Genomic_DNA"/>
</dbReference>
<protein>
    <recommendedName>
        <fullName evidence="10">AI-2E family transporter</fullName>
    </recommendedName>
</protein>
<dbReference type="GO" id="GO:0055085">
    <property type="term" value="P:transmembrane transport"/>
    <property type="evidence" value="ECO:0007669"/>
    <property type="project" value="TreeGrafter"/>
</dbReference>
<dbReference type="GO" id="GO:0005886">
    <property type="term" value="C:plasma membrane"/>
    <property type="evidence" value="ECO:0007669"/>
    <property type="project" value="UniProtKB-SubCell"/>
</dbReference>
<evidence type="ECO:0000256" key="2">
    <source>
        <dbReference type="ARBA" id="ARBA00009773"/>
    </source>
</evidence>
<dbReference type="PANTHER" id="PTHR21716:SF53">
    <property type="entry name" value="PERMEASE PERM-RELATED"/>
    <property type="match status" value="1"/>
</dbReference>